<evidence type="ECO:0000313" key="13">
    <source>
        <dbReference type="Proteomes" id="UP000005018"/>
    </source>
</evidence>
<comment type="catalytic activity">
    <reaction evidence="1">
        <text>Hydrolysis of (1-&gt;3)-beta-D-glucosidic linkages in (1-&gt;3)-beta-D-glucans.</text>
        <dbReference type="EC" id="3.2.1.39"/>
    </reaction>
</comment>
<name>H8X8S5_CANO9</name>
<feature type="domain" description="Glycosyl hydrolase family 81 N-terminal" evidence="10">
    <location>
        <begin position="123"/>
        <end position="420"/>
    </location>
</feature>
<evidence type="ECO:0000256" key="3">
    <source>
        <dbReference type="ARBA" id="ARBA00012780"/>
    </source>
</evidence>
<dbReference type="RefSeq" id="XP_003870679.1">
    <property type="nucleotide sequence ID" value="XM_003870630.1"/>
</dbReference>
<evidence type="ECO:0000259" key="10">
    <source>
        <dbReference type="Pfam" id="PF03639"/>
    </source>
</evidence>
<dbReference type="Pfam" id="PF17652">
    <property type="entry name" value="Glyco_hydro81C"/>
    <property type="match status" value="1"/>
</dbReference>
<keyword evidence="7" id="KW-0961">Cell wall biogenesis/degradation</keyword>
<dbReference type="GO" id="GO:0052861">
    <property type="term" value="F:endo-1,3(4)-beta-glucanase activity"/>
    <property type="evidence" value="ECO:0007669"/>
    <property type="project" value="InterPro"/>
</dbReference>
<keyword evidence="5" id="KW-0119">Carbohydrate metabolism</keyword>
<dbReference type="InterPro" id="IPR040451">
    <property type="entry name" value="GH81_N"/>
</dbReference>
<evidence type="ECO:0000256" key="2">
    <source>
        <dbReference type="ARBA" id="ARBA00010730"/>
    </source>
</evidence>
<dbReference type="Gene3D" id="1.10.287.1170">
    <property type="entry name" value="glycoside hydrolase family 81 endo-[beta] glucanase"/>
    <property type="match status" value="1"/>
</dbReference>
<evidence type="ECO:0000256" key="6">
    <source>
        <dbReference type="ARBA" id="ARBA00023295"/>
    </source>
</evidence>
<evidence type="ECO:0000256" key="8">
    <source>
        <dbReference type="ARBA" id="ARBA00023326"/>
    </source>
</evidence>
<keyword evidence="8" id="KW-0624">Polysaccharide degradation</keyword>
<keyword evidence="13" id="KW-1185">Reference proteome</keyword>
<dbReference type="Pfam" id="PF03639">
    <property type="entry name" value="Glyco_hydro_81"/>
    <property type="match status" value="1"/>
</dbReference>
<dbReference type="Gene3D" id="2.70.98.30">
    <property type="entry name" value="Golgi alpha-mannosidase II, domain 4"/>
    <property type="match status" value="1"/>
</dbReference>
<gene>
    <name evidence="12" type="ORF">CORT_0F03260</name>
</gene>
<dbReference type="PROSITE" id="PS52008">
    <property type="entry name" value="GH81"/>
    <property type="match status" value="1"/>
</dbReference>
<dbReference type="EC" id="3.2.1.39" evidence="3"/>
<keyword evidence="6" id="KW-0326">Glycosidase</keyword>
<organism evidence="12 13">
    <name type="scientific">Candida orthopsilosis (strain 90-125)</name>
    <name type="common">Yeast</name>
    <dbReference type="NCBI Taxonomy" id="1136231"/>
    <lineage>
        <taxon>Eukaryota</taxon>
        <taxon>Fungi</taxon>
        <taxon>Dikarya</taxon>
        <taxon>Ascomycota</taxon>
        <taxon>Saccharomycotina</taxon>
        <taxon>Pichiomycetes</taxon>
        <taxon>Debaryomycetaceae</taxon>
        <taxon>Candida/Lodderomyces clade</taxon>
        <taxon>Candida</taxon>
    </lineage>
</organism>
<evidence type="ECO:0000259" key="11">
    <source>
        <dbReference type="Pfam" id="PF17652"/>
    </source>
</evidence>
<dbReference type="GeneID" id="14541666"/>
<dbReference type="Proteomes" id="UP000005018">
    <property type="component" value="Chromosome 6"/>
</dbReference>
<feature type="domain" description="Glycosyl hydrolase family 81 C-terminal" evidence="11">
    <location>
        <begin position="428"/>
        <end position="777"/>
    </location>
</feature>
<evidence type="ECO:0000313" key="12">
    <source>
        <dbReference type="EMBL" id="CCG24550.1"/>
    </source>
</evidence>
<dbReference type="PANTHER" id="PTHR31983">
    <property type="entry name" value="ENDO-1,3(4)-BETA-GLUCANASE 1"/>
    <property type="match status" value="1"/>
</dbReference>
<evidence type="ECO:0000256" key="1">
    <source>
        <dbReference type="ARBA" id="ARBA00000382"/>
    </source>
</evidence>
<sequence>MQRNFKSLRRFQCAIRYPSQPNAGKIPLRKLKTAINNRLSLLHLQSNWFIYRNMGLRDLKNAFKRMDIHHGQNVLSNKHEASSNNQEQPKQHSQHGGSIDGGDIFKHPIATGEPPQMFKRKKHELAPQGCALDQPIQTNNFSNNLTLEDQTFPIWTLPYSLWLTKDPGQDFGLALNHTDANQRVFGPEPDAKVAQFYFNPPRIKSFVLSGEGFNNVKMTLHDHRKMSMTTRLETQQGCVEIPLIQGMGFITAIYDRIKPVIASQVGYQEFKKVGQIDGLQKYQVKLFNQVVWSIYSDIELKLADPNHIVGQSPGTVQICRGDSSHYDDAVGCYPIGADISGTVNGDRGEYRIKYDIKGRSRSGKTIIWALPHHQEVITSNGETDLKLDSTTKGVMKAYNTNELVMQEQNLPVDVVWDPWTAFATRAHYSDSTLQLIHQAASDEIKQDVVGMANIDSMYTSGKILDKFAYVAYVCHFILKDEGLTNEILPKVKQAVEIFAKNQQKFPLVYDTTWKGIISSAEPGADFGNSNYNDHHFHYGYHIHAIALIAHIDEGWLHANNNLVYDYAISLLRDVASPKADEFFPQSRSFCWYHGHSFAHGIFASGDGKDEESSSEDYHFAYGMKLFANVVNDQAMESRANLMLAIMRRSMNMYMLFSDDNKIQPANFIPNKVAGISFENKIDYATYFGRGTIGDEWIHGIHMLPITPISGYIRGPKFVKEEWDQKIAPIIDRIPDGWKGILMLNKALYDPKSSYDWFARKDWDPAQIDNGMSRTWSLTYTGAILG</sequence>
<dbReference type="InterPro" id="IPR040720">
    <property type="entry name" value="GH81_C"/>
</dbReference>
<dbReference type="EMBL" id="HE681724">
    <property type="protein sequence ID" value="CCG24550.1"/>
    <property type="molecule type" value="Genomic_DNA"/>
</dbReference>
<protein>
    <recommendedName>
        <fullName evidence="3">glucan endo-1,3-beta-D-glucosidase</fullName>
        <ecNumber evidence="3">3.2.1.39</ecNumber>
    </recommendedName>
</protein>
<dbReference type="GO" id="GO:0042973">
    <property type="term" value="F:glucan endo-1,3-beta-D-glucosidase activity"/>
    <property type="evidence" value="ECO:0007669"/>
    <property type="project" value="UniProtKB-EC"/>
</dbReference>
<dbReference type="GO" id="GO:0071555">
    <property type="term" value="P:cell wall organization"/>
    <property type="evidence" value="ECO:0007669"/>
    <property type="project" value="UniProtKB-KW"/>
</dbReference>
<feature type="region of interest" description="Disordered" evidence="9">
    <location>
        <begin position="77"/>
        <end position="106"/>
    </location>
</feature>
<dbReference type="FunFam" id="1.10.287.1170:FF:000001">
    <property type="entry name" value="Endo-1,3-beta-glucanase Engl1"/>
    <property type="match status" value="1"/>
</dbReference>
<evidence type="ECO:0000256" key="7">
    <source>
        <dbReference type="ARBA" id="ARBA00023316"/>
    </source>
</evidence>
<dbReference type="FunFam" id="1.20.5.420:FF:000008">
    <property type="entry name" value="Endo-1,3-beta-glucanase Engl1"/>
    <property type="match status" value="1"/>
</dbReference>
<evidence type="ECO:0000256" key="9">
    <source>
        <dbReference type="SAM" id="MobiDB-lite"/>
    </source>
</evidence>
<dbReference type="InterPro" id="IPR005200">
    <property type="entry name" value="Endo-beta-glucanase"/>
</dbReference>
<dbReference type="KEGG" id="cot:CORT_0F03260"/>
<reference evidence="12 13" key="1">
    <citation type="journal article" date="2012" name="PLoS ONE">
        <title>Sequence and analysis of the genome of the pathogenic yeast Candida orthopsilosis.</title>
        <authorList>
            <person name="Riccombeni A."/>
            <person name="Vidanes G."/>
            <person name="Proux-Wera E."/>
            <person name="Wolfe K.H."/>
            <person name="Butler G."/>
        </authorList>
    </citation>
    <scope>NUCLEOTIDE SEQUENCE [LARGE SCALE GENOMIC DNA]</scope>
    <source>
        <strain evidence="12 13">Co 90-125</strain>
    </source>
</reference>
<dbReference type="eggNOG" id="KOG2254">
    <property type="taxonomic scope" value="Eukaryota"/>
</dbReference>
<accession>H8X8S5</accession>
<dbReference type="HOGENOM" id="CLU_005482_2_1_1"/>
<dbReference type="Gene3D" id="1.20.5.420">
    <property type="entry name" value="Immunoglobulin FC, subunit C"/>
    <property type="match status" value="1"/>
</dbReference>
<dbReference type="GO" id="GO:0009986">
    <property type="term" value="C:cell surface"/>
    <property type="evidence" value="ECO:0007669"/>
    <property type="project" value="TreeGrafter"/>
</dbReference>
<dbReference type="PANTHER" id="PTHR31983:SF0">
    <property type="entry name" value="GLUCAN ENDO-1,3-BETA-D-GLUCOSIDASE 2"/>
    <property type="match status" value="1"/>
</dbReference>
<keyword evidence="4" id="KW-0378">Hydrolase</keyword>
<dbReference type="GO" id="GO:0000272">
    <property type="term" value="P:polysaccharide catabolic process"/>
    <property type="evidence" value="ECO:0007669"/>
    <property type="project" value="UniProtKB-KW"/>
</dbReference>
<evidence type="ECO:0000256" key="5">
    <source>
        <dbReference type="ARBA" id="ARBA00023277"/>
    </source>
</evidence>
<proteinExistence type="inferred from homology"/>
<dbReference type="OrthoDB" id="4473401at2759"/>
<comment type="similarity">
    <text evidence="2">Belongs to the glycosyl hydrolase 81 family.</text>
</comment>
<dbReference type="AlphaFoldDB" id="H8X8S5"/>
<evidence type="ECO:0000256" key="4">
    <source>
        <dbReference type="ARBA" id="ARBA00022801"/>
    </source>
</evidence>